<dbReference type="EMBL" id="GGEC01076071">
    <property type="protein sequence ID" value="MBX56555.1"/>
    <property type="molecule type" value="Transcribed_RNA"/>
</dbReference>
<dbReference type="AlphaFoldDB" id="A0A2P2PPB3"/>
<name>A0A2P2PPB3_RHIMU</name>
<proteinExistence type="predicted"/>
<sequence>MGASRGEFHMGVGRTRFSWLIGFPSVLLMNCRHTPIIANFFYLFSGRPMSDNRPMAL</sequence>
<accession>A0A2P2PPB3</accession>
<evidence type="ECO:0000313" key="1">
    <source>
        <dbReference type="EMBL" id="MBX56555.1"/>
    </source>
</evidence>
<organism evidence="1">
    <name type="scientific">Rhizophora mucronata</name>
    <name type="common">Asiatic mangrove</name>
    <dbReference type="NCBI Taxonomy" id="61149"/>
    <lineage>
        <taxon>Eukaryota</taxon>
        <taxon>Viridiplantae</taxon>
        <taxon>Streptophyta</taxon>
        <taxon>Embryophyta</taxon>
        <taxon>Tracheophyta</taxon>
        <taxon>Spermatophyta</taxon>
        <taxon>Magnoliopsida</taxon>
        <taxon>eudicotyledons</taxon>
        <taxon>Gunneridae</taxon>
        <taxon>Pentapetalae</taxon>
        <taxon>rosids</taxon>
        <taxon>fabids</taxon>
        <taxon>Malpighiales</taxon>
        <taxon>Rhizophoraceae</taxon>
        <taxon>Rhizophora</taxon>
    </lineage>
</organism>
<protein>
    <submittedName>
        <fullName evidence="1">Uncharacterized protein</fullName>
    </submittedName>
</protein>
<reference evidence="1" key="1">
    <citation type="submission" date="2018-02" db="EMBL/GenBank/DDBJ databases">
        <title>Rhizophora mucronata_Transcriptome.</title>
        <authorList>
            <person name="Meera S.P."/>
            <person name="Sreeshan A."/>
            <person name="Augustine A."/>
        </authorList>
    </citation>
    <scope>NUCLEOTIDE SEQUENCE</scope>
    <source>
        <tissue evidence="1">Leaf</tissue>
    </source>
</reference>